<gene>
    <name evidence="2" type="ORF">DXU93_03720</name>
</gene>
<accession>A0A3E1EZE0</accession>
<evidence type="ECO:0000259" key="1">
    <source>
        <dbReference type="Pfam" id="PF20720"/>
    </source>
</evidence>
<protein>
    <recommendedName>
        <fullName evidence="1">Novel STAND NTPase 3 domain-containing protein</fullName>
    </recommendedName>
</protein>
<evidence type="ECO:0000313" key="3">
    <source>
        <dbReference type="Proteomes" id="UP000257127"/>
    </source>
</evidence>
<dbReference type="RefSeq" id="WP_116879918.1">
    <property type="nucleotide sequence ID" value="NZ_QURB01000002.1"/>
</dbReference>
<feature type="domain" description="Novel STAND NTPase 3" evidence="1">
    <location>
        <begin position="212"/>
        <end position="350"/>
    </location>
</feature>
<dbReference type="InterPro" id="IPR049050">
    <property type="entry name" value="nSTAND3"/>
</dbReference>
<comment type="caution">
    <text evidence="2">The sequence shown here is derived from an EMBL/GenBank/DDBJ whole genome shotgun (WGS) entry which is preliminary data.</text>
</comment>
<evidence type="ECO:0000313" key="2">
    <source>
        <dbReference type="EMBL" id="RFC54939.1"/>
    </source>
</evidence>
<dbReference type="EMBL" id="QURB01000002">
    <property type="protein sequence ID" value="RFC54939.1"/>
    <property type="molecule type" value="Genomic_DNA"/>
</dbReference>
<keyword evidence="3" id="KW-1185">Reference proteome</keyword>
<reference evidence="2 3" key="1">
    <citation type="submission" date="2018-08" db="EMBL/GenBank/DDBJ databases">
        <title>The draft genome squence of Brumimicrobium sp. N62.</title>
        <authorList>
            <person name="Du Z.-J."/>
            <person name="Luo H.-R."/>
        </authorList>
    </citation>
    <scope>NUCLEOTIDE SEQUENCE [LARGE SCALE GENOMIC DNA]</scope>
    <source>
        <strain evidence="2 3">N62</strain>
    </source>
</reference>
<dbReference type="Proteomes" id="UP000257127">
    <property type="component" value="Unassembled WGS sequence"/>
</dbReference>
<sequence length="1409" mass="167348">MLEAIGVGIAISIITSSAESLAKKINIFHCSKKVINEIEAAYDDVIKDWTKNHGARDKAFIVDKEILRDFFNGELKSEDFSNLPKEKKEFIELFKYALAKRENAHRYLTFNVYENRFNELIKIQRQHSSSQNSLITGQEQILGNTVEILEKFNGKVKIKYDKGSAHENQDFFIGKLTDHETLVASFIKRHIKTISSNKENTFDFFEDSNSLENFKDVFNAKNNESKIILIGNPGSGKSGELRRLALDLWNDKDNDLIPFYRDLRNFTINDDISSFFDLDKVDEYLNVVFILDGLDEVKDEQDFLSKFNNYFINRRNKSHRYVLSCRSNIFENYKKELDKFETYELQKLSTLQAQKMLYILTNEEFDINQLYEFSLNSSFIDDPFKLQLLANYYKDFRKLETNQTVLWNKYLETILEHDKTVKFSKKKLIYYDIKDDSQRVALFLEMTKSLEISVENIYKLLERNQERTESFIHCAFVLNNQNDCLFEHKQLQEYLSASLISSLDLDRIKELFTIESLPAIKPSLENSLTMLLDLLGDHINKQKELLQWISEIKPDILFKADLDRVKSFQIPVFQEYFKKQCVETTLWVGNTTSVSVKEIARFADCHNNQEFLLAYFLDENEHFRVRISALNLLEHFKPKNTDELKERFIGILKNPDTKLNLKGYLINLIRKWNFVKEHPNIIHEIIEIFKEEDHSEISTGILSIIKTDEHNIDDYFDFIKKEFDFIFGKQKRRNDDRVIRGNRLKVEDLMLKLKENSNFLELLTEYLHNNKSRNRYPDNEEKIIERLKEMKKDDSEIILKLAKSVVTQNDFNFHFRDDFIVRVVQMFDECLRLFKWLFEEQDFSKSKWLMARIVNKECINYYINNWLQVLGENNPHLEGFRNIVSSYHKQEDWHFKIEKSYEKSNVRIKNPLKSITPMEELNREYKKKVEQDLKLLFNRDGLIKEVDALFKQLDKDKVTQKELYHEFLIKNNRDDDFFILFGYHGVGYDLINSLLIQEDNKEVSIEECEHYIDEPKFFVFFIERQVKDAMIHDNIVINASIIKQNMELFVIDLITKINVTDILEYSSSSKFSIKNQDKDNYQSFQIIQAIHELILIDSLSISVPEDFLLKTLEYFDIRSFDNNENKFEKYLNKIQDKENLDNKILENLSRPIFSSVYIKHAYYALENDLKESFEFIKEYLLRSDDIRSELPLLDKYIEKNGPEILLEMMTDIYSIACWKAIEISMKKEVHEDECILKAKKYLDSNRIKYKTNAANVLLRTNQPEIINYIAKDLENRIQFLHPDQRISIKNYTQLPDEGFNFIERSFDAIFKINEDDSDDKYTRSALNDFFRNYIINIALKDGNYEKVQKVLKKIKASLRTNEKETSDELDEKYFYINSFIDECEKAYINKMSKPLSFKKAFKLVNDLKI</sequence>
<dbReference type="Gene3D" id="3.40.50.300">
    <property type="entry name" value="P-loop containing nucleotide triphosphate hydrolases"/>
    <property type="match status" value="1"/>
</dbReference>
<dbReference type="OrthoDB" id="8450256at2"/>
<dbReference type="SUPFAM" id="SSF52540">
    <property type="entry name" value="P-loop containing nucleoside triphosphate hydrolases"/>
    <property type="match status" value="1"/>
</dbReference>
<dbReference type="Pfam" id="PF20720">
    <property type="entry name" value="nSTAND3"/>
    <property type="match status" value="1"/>
</dbReference>
<proteinExistence type="predicted"/>
<organism evidence="2 3">
    <name type="scientific">Brumimicrobium aurantiacum</name>
    <dbReference type="NCBI Taxonomy" id="1737063"/>
    <lineage>
        <taxon>Bacteria</taxon>
        <taxon>Pseudomonadati</taxon>
        <taxon>Bacteroidota</taxon>
        <taxon>Flavobacteriia</taxon>
        <taxon>Flavobacteriales</taxon>
        <taxon>Crocinitomicaceae</taxon>
        <taxon>Brumimicrobium</taxon>
    </lineage>
</organism>
<dbReference type="InterPro" id="IPR027417">
    <property type="entry name" value="P-loop_NTPase"/>
</dbReference>
<name>A0A3E1EZE0_9FLAO</name>